<proteinExistence type="predicted"/>
<dbReference type="AlphaFoldDB" id="A0AAV1EE31"/>
<dbReference type="GO" id="GO:0043531">
    <property type="term" value="F:ADP binding"/>
    <property type="evidence" value="ECO:0007669"/>
    <property type="project" value="InterPro"/>
</dbReference>
<dbReference type="InterPro" id="IPR002182">
    <property type="entry name" value="NB-ARC"/>
</dbReference>
<gene>
    <name evidence="2" type="ORF">OLC1_LOCUS23968</name>
</gene>
<sequence>MKCTNASRKTTAQATTEVALVEKLKEKVNDKRYLLVLDDVWNRDKAKWDDMKGARFWPLQAMKRLLLQWGHPSVINLEYFQEIRVGNYLRNMHLQKEVQQRLNNLWILVKEF</sequence>
<keyword evidence="3" id="KW-1185">Reference proteome</keyword>
<reference evidence="2" key="1">
    <citation type="submission" date="2023-03" db="EMBL/GenBank/DDBJ databases">
        <authorList>
            <person name="Julca I."/>
        </authorList>
    </citation>
    <scope>NUCLEOTIDE SEQUENCE</scope>
</reference>
<accession>A0AAV1EE31</accession>
<feature type="domain" description="NB-ARC" evidence="1">
    <location>
        <begin position="11"/>
        <end position="52"/>
    </location>
</feature>
<dbReference type="Pfam" id="PF00931">
    <property type="entry name" value="NB-ARC"/>
    <property type="match status" value="1"/>
</dbReference>
<dbReference type="EMBL" id="OX459126">
    <property type="protein sequence ID" value="CAI9117987.1"/>
    <property type="molecule type" value="Genomic_DNA"/>
</dbReference>
<evidence type="ECO:0000259" key="1">
    <source>
        <dbReference type="Pfam" id="PF00931"/>
    </source>
</evidence>
<evidence type="ECO:0000313" key="3">
    <source>
        <dbReference type="Proteomes" id="UP001161247"/>
    </source>
</evidence>
<dbReference type="InterPro" id="IPR027417">
    <property type="entry name" value="P-loop_NTPase"/>
</dbReference>
<dbReference type="Gene3D" id="3.40.50.300">
    <property type="entry name" value="P-loop containing nucleotide triphosphate hydrolases"/>
    <property type="match status" value="1"/>
</dbReference>
<organism evidence="2 3">
    <name type="scientific">Oldenlandia corymbosa var. corymbosa</name>
    <dbReference type="NCBI Taxonomy" id="529605"/>
    <lineage>
        <taxon>Eukaryota</taxon>
        <taxon>Viridiplantae</taxon>
        <taxon>Streptophyta</taxon>
        <taxon>Embryophyta</taxon>
        <taxon>Tracheophyta</taxon>
        <taxon>Spermatophyta</taxon>
        <taxon>Magnoliopsida</taxon>
        <taxon>eudicotyledons</taxon>
        <taxon>Gunneridae</taxon>
        <taxon>Pentapetalae</taxon>
        <taxon>asterids</taxon>
        <taxon>lamiids</taxon>
        <taxon>Gentianales</taxon>
        <taxon>Rubiaceae</taxon>
        <taxon>Rubioideae</taxon>
        <taxon>Spermacoceae</taxon>
        <taxon>Hedyotis-Oldenlandia complex</taxon>
        <taxon>Oldenlandia</taxon>
    </lineage>
</organism>
<protein>
    <submittedName>
        <fullName evidence="2">OLC1v1019484C1</fullName>
    </submittedName>
</protein>
<name>A0AAV1EE31_OLDCO</name>
<evidence type="ECO:0000313" key="2">
    <source>
        <dbReference type="EMBL" id="CAI9117987.1"/>
    </source>
</evidence>
<dbReference type="Proteomes" id="UP001161247">
    <property type="component" value="Chromosome 9"/>
</dbReference>